<dbReference type="SMART" id="SM00225">
    <property type="entry name" value="BTB"/>
    <property type="match status" value="1"/>
</dbReference>
<comment type="function">
    <text evidence="1">May act as a substrate-specific adapter of an E3 ubiquitin-protein ligase complex (CUL3-RBX1-BTB) which mediates the ubiquitination and subsequent proteasomal degradation of target proteins.</text>
</comment>
<keyword evidence="8" id="KW-1185">Reference proteome</keyword>
<dbReference type="PANTHER" id="PTHR47274">
    <property type="entry name" value="BTB/POZ DOMAIN CONTAINING PROTEIN, EXPRESSED-RELATED"/>
    <property type="match status" value="1"/>
</dbReference>
<dbReference type="InterPro" id="IPR000210">
    <property type="entry name" value="BTB/POZ_dom"/>
</dbReference>
<dbReference type="SUPFAM" id="SSF54695">
    <property type="entry name" value="POZ domain"/>
    <property type="match status" value="1"/>
</dbReference>
<name>A0AAX6G0N9_IRIPA</name>
<evidence type="ECO:0000256" key="2">
    <source>
        <dbReference type="ARBA" id="ARBA00004906"/>
    </source>
</evidence>
<gene>
    <name evidence="7" type="ORF">M6B38_113785</name>
    <name evidence="6" type="ORF">M6B38_131425</name>
    <name evidence="4" type="ORF">M6B38_185055</name>
    <name evidence="5" type="ORF">M6B38_413745</name>
</gene>
<dbReference type="EMBL" id="JANAVB010035817">
    <property type="protein sequence ID" value="KAJ6804846.1"/>
    <property type="molecule type" value="Genomic_DNA"/>
</dbReference>
<comment type="pathway">
    <text evidence="2">Protein modification; protein ubiquitination.</text>
</comment>
<evidence type="ECO:0000313" key="6">
    <source>
        <dbReference type="EMBL" id="KAJ6822013.1"/>
    </source>
</evidence>
<dbReference type="Proteomes" id="UP001140949">
    <property type="component" value="Unassembled WGS sequence"/>
</dbReference>
<sequence length="236" mass="26265">MKEIRETEEKMKERLSFVDDLVSALKEGIHTDILIQPGSGPPIPAHRALLAIRSEIFKTVLSSDECKAPAEDTISLPEMSHEEVQCLLEFLYCGTLKPKERAQAHACALLIAADKYNIPFLKEFCEDLILQSLGPCNSLQVLEVADTCSNVRLKEHAMDTIVKHMEDVVLSAAYDSFALKNGHLSVEITRALLIEMKKAKRTEPGVELRAARHGNNALSQPEMTQISDFVYSFPSS</sequence>
<dbReference type="InterPro" id="IPR044784">
    <property type="entry name" value="At1g01640-like"/>
</dbReference>
<proteinExistence type="predicted"/>
<dbReference type="Gene3D" id="3.30.710.10">
    <property type="entry name" value="Potassium Channel Kv1.1, Chain A"/>
    <property type="match status" value="1"/>
</dbReference>
<comment type="caution">
    <text evidence="6">The sequence shown here is derived from an EMBL/GenBank/DDBJ whole genome shotgun (WGS) entry which is preliminary data.</text>
</comment>
<evidence type="ECO:0000313" key="8">
    <source>
        <dbReference type="Proteomes" id="UP001140949"/>
    </source>
</evidence>
<dbReference type="PANTHER" id="PTHR47274:SF1">
    <property type="entry name" value="BTB_POZ DOMAIN CONTAINING PROTEIN, EXPRESSED"/>
    <property type="match status" value="1"/>
</dbReference>
<evidence type="ECO:0000313" key="4">
    <source>
        <dbReference type="EMBL" id="KAJ6804846.1"/>
    </source>
</evidence>
<reference evidence="6" key="1">
    <citation type="journal article" date="2023" name="GigaByte">
        <title>Genome assembly of the bearded iris, Iris pallida Lam.</title>
        <authorList>
            <person name="Bruccoleri R.E."/>
            <person name="Oakeley E.J."/>
            <person name="Faust A.M.E."/>
            <person name="Altorfer M."/>
            <person name="Dessus-Babus S."/>
            <person name="Burckhardt D."/>
            <person name="Oertli M."/>
            <person name="Naumann U."/>
            <person name="Petersen F."/>
            <person name="Wong J."/>
        </authorList>
    </citation>
    <scope>NUCLEOTIDE SEQUENCE</scope>
    <source>
        <strain evidence="6">GSM-AAB239-AS_SAM_17_03QT</strain>
    </source>
</reference>
<feature type="domain" description="BTB" evidence="3">
    <location>
        <begin position="31"/>
        <end position="100"/>
    </location>
</feature>
<organism evidence="6 8">
    <name type="scientific">Iris pallida</name>
    <name type="common">Sweet iris</name>
    <dbReference type="NCBI Taxonomy" id="29817"/>
    <lineage>
        <taxon>Eukaryota</taxon>
        <taxon>Viridiplantae</taxon>
        <taxon>Streptophyta</taxon>
        <taxon>Embryophyta</taxon>
        <taxon>Tracheophyta</taxon>
        <taxon>Spermatophyta</taxon>
        <taxon>Magnoliopsida</taxon>
        <taxon>Liliopsida</taxon>
        <taxon>Asparagales</taxon>
        <taxon>Iridaceae</taxon>
        <taxon>Iridoideae</taxon>
        <taxon>Irideae</taxon>
        <taxon>Iris</taxon>
    </lineage>
</organism>
<protein>
    <submittedName>
        <fullName evidence="6">BTB/POZ domain-containing protein</fullName>
    </submittedName>
</protein>
<dbReference type="CDD" id="cd18186">
    <property type="entry name" value="BTB_POZ_ZBTB_KLHL-like"/>
    <property type="match status" value="1"/>
</dbReference>
<evidence type="ECO:0000259" key="3">
    <source>
        <dbReference type="PROSITE" id="PS50097"/>
    </source>
</evidence>
<dbReference type="EMBL" id="JANAVB010000322">
    <property type="protein sequence ID" value="KAJ6853857.1"/>
    <property type="molecule type" value="Genomic_DNA"/>
</dbReference>
<evidence type="ECO:0000256" key="1">
    <source>
        <dbReference type="ARBA" id="ARBA00002668"/>
    </source>
</evidence>
<dbReference type="Gene3D" id="1.25.40.420">
    <property type="match status" value="1"/>
</dbReference>
<dbReference type="PROSITE" id="PS50097">
    <property type="entry name" value="BTB"/>
    <property type="match status" value="1"/>
</dbReference>
<dbReference type="InterPro" id="IPR011333">
    <property type="entry name" value="SKP1/BTB/POZ_sf"/>
</dbReference>
<dbReference type="EMBL" id="JANAVB010027883">
    <property type="protein sequence ID" value="KAJ6817489.1"/>
    <property type="molecule type" value="Genomic_DNA"/>
</dbReference>
<dbReference type="Pfam" id="PF00651">
    <property type="entry name" value="BTB"/>
    <property type="match status" value="1"/>
</dbReference>
<evidence type="ECO:0000313" key="7">
    <source>
        <dbReference type="EMBL" id="KAJ6853857.1"/>
    </source>
</evidence>
<evidence type="ECO:0000313" key="5">
    <source>
        <dbReference type="EMBL" id="KAJ6817489.1"/>
    </source>
</evidence>
<dbReference type="EMBL" id="JANAVB010024720">
    <property type="protein sequence ID" value="KAJ6822013.1"/>
    <property type="molecule type" value="Genomic_DNA"/>
</dbReference>
<accession>A0AAX6G0N9</accession>
<dbReference type="AlphaFoldDB" id="A0AAX6G0N9"/>
<reference evidence="6" key="2">
    <citation type="submission" date="2023-04" db="EMBL/GenBank/DDBJ databases">
        <authorList>
            <person name="Bruccoleri R.E."/>
            <person name="Oakeley E.J."/>
            <person name="Faust A.-M."/>
            <person name="Dessus-Babus S."/>
            <person name="Altorfer M."/>
            <person name="Burckhardt D."/>
            <person name="Oertli M."/>
            <person name="Naumann U."/>
            <person name="Petersen F."/>
            <person name="Wong J."/>
        </authorList>
    </citation>
    <scope>NUCLEOTIDE SEQUENCE</scope>
    <source>
        <strain evidence="6">GSM-AAB239-AS_SAM_17_03QT</strain>
        <tissue evidence="6">Leaf</tissue>
    </source>
</reference>